<feature type="region of interest" description="Disordered" evidence="1">
    <location>
        <begin position="305"/>
        <end position="329"/>
    </location>
</feature>
<accession>A0A9Q0UXG5</accession>
<feature type="region of interest" description="Disordered" evidence="1">
    <location>
        <begin position="378"/>
        <end position="425"/>
    </location>
</feature>
<keyword evidence="3" id="KW-1185">Reference proteome</keyword>
<reference evidence="2" key="2">
    <citation type="journal article" date="2023" name="Int. J. Mol. Sci.">
        <title>De Novo Assembly and Annotation of 11 Diverse Shrub Willow (Salix) Genomes Reveals Novel Gene Organization in Sex-Linked Regions.</title>
        <authorList>
            <person name="Hyden B."/>
            <person name="Feng K."/>
            <person name="Yates T.B."/>
            <person name="Jawdy S."/>
            <person name="Cereghino C."/>
            <person name="Smart L.B."/>
            <person name="Muchero W."/>
        </authorList>
    </citation>
    <scope>NUCLEOTIDE SEQUENCE</scope>
    <source>
        <tissue evidence="2">Shoot tip</tissue>
    </source>
</reference>
<gene>
    <name evidence="2" type="ORF">OIU74_003068</name>
</gene>
<dbReference type="Proteomes" id="UP001151752">
    <property type="component" value="Chromosome 4"/>
</dbReference>
<name>A0A9Q0UXG5_9ROSI</name>
<dbReference type="PANTHER" id="PTHR47553">
    <property type="entry name" value="MYOSIN-11"/>
    <property type="match status" value="1"/>
</dbReference>
<dbReference type="AlphaFoldDB" id="A0A9Q0UXG5"/>
<dbReference type="InterPro" id="IPR019734">
    <property type="entry name" value="TPR_rpt"/>
</dbReference>
<evidence type="ECO:0000313" key="2">
    <source>
        <dbReference type="EMBL" id="KAJ6738032.1"/>
    </source>
</evidence>
<protein>
    <submittedName>
        <fullName evidence="2">MYOSIN-11</fullName>
    </submittedName>
</protein>
<feature type="region of interest" description="Disordered" evidence="1">
    <location>
        <begin position="155"/>
        <end position="175"/>
    </location>
</feature>
<feature type="compositionally biased region" description="Basic and acidic residues" evidence="1">
    <location>
        <begin position="314"/>
        <end position="329"/>
    </location>
</feature>
<feature type="compositionally biased region" description="Polar residues" evidence="1">
    <location>
        <begin position="396"/>
        <end position="407"/>
    </location>
</feature>
<proteinExistence type="predicted"/>
<comment type="caution">
    <text evidence="2">The sequence shown here is derived from an EMBL/GenBank/DDBJ whole genome shotgun (WGS) entry which is preliminary data.</text>
</comment>
<dbReference type="EMBL" id="JAPFFM010000010">
    <property type="protein sequence ID" value="KAJ6738032.1"/>
    <property type="molecule type" value="Genomic_DNA"/>
</dbReference>
<reference evidence="2" key="1">
    <citation type="submission" date="2022-11" db="EMBL/GenBank/DDBJ databases">
        <authorList>
            <person name="Hyden B.L."/>
            <person name="Feng K."/>
            <person name="Yates T."/>
            <person name="Jawdy S."/>
            <person name="Smart L.B."/>
            <person name="Muchero W."/>
        </authorList>
    </citation>
    <scope>NUCLEOTIDE SEQUENCE</scope>
    <source>
        <tissue evidence="2">Shoot tip</tissue>
    </source>
</reference>
<feature type="region of interest" description="Disordered" evidence="1">
    <location>
        <begin position="510"/>
        <end position="530"/>
    </location>
</feature>
<feature type="compositionally biased region" description="Polar residues" evidence="1">
    <location>
        <begin position="510"/>
        <end position="519"/>
    </location>
</feature>
<dbReference type="PANTHER" id="PTHR47553:SF1">
    <property type="entry name" value="RING_FYVE_PHD ZINC FINGER SUPERFAMILY PROTEIN"/>
    <property type="match status" value="1"/>
</dbReference>
<sequence>MRTNLGWKDDGVEAVTVQPKSSKQVLDHLVHSTDPSIIPLSSSISAARPRSKGELQRELLGLKRKALSLRCNGETEKAEELLKMAKVLESQIDDLEGPKKELFADASEDKKYQSSGSLNNHEKLNNVNNAVEMIEKLAAAAAAAAVDPNEKVIESFTGSGRKGSDKTAPPSWSPDIVNQVPFEINEDNHPYVGDFDLLGEMESLSNSRVNQGTEFFPPPHQSMNLMDLLTGDDWSSPQIPARKLEDKVDFGSDISCLHEPHVHVGSLRSGLENLRSKDREASSISDVSHFPDHHVHMVSMIHAPKDLGSTENVRTGKREETVNSGKSHVDEIDSAQGLASQNSRNALQQEVLASKRKAVALKREGKLAEAREELRQAKQLDKSLEAETLEPVSGTHDGSTSVSNAPPVQQKDPSAPKFSPKPLSGRDRFKLQQESLSHKHLALKLRREGQVEEAEAEFELAKALEAHLDEMSSNDSGKSSVNIAEPVDVVVEDFLDPQLLSALKASGIENTSILSQSSERPGPAKVSATKRVKTIARKGLSLKNGSRQ</sequence>
<evidence type="ECO:0000256" key="1">
    <source>
        <dbReference type="SAM" id="MobiDB-lite"/>
    </source>
</evidence>
<organism evidence="2 3">
    <name type="scientific">Salix koriyanagi</name>
    <dbReference type="NCBI Taxonomy" id="2511006"/>
    <lineage>
        <taxon>Eukaryota</taxon>
        <taxon>Viridiplantae</taxon>
        <taxon>Streptophyta</taxon>
        <taxon>Embryophyta</taxon>
        <taxon>Tracheophyta</taxon>
        <taxon>Spermatophyta</taxon>
        <taxon>Magnoliopsida</taxon>
        <taxon>eudicotyledons</taxon>
        <taxon>Gunneridae</taxon>
        <taxon>Pentapetalae</taxon>
        <taxon>rosids</taxon>
        <taxon>fabids</taxon>
        <taxon>Malpighiales</taxon>
        <taxon>Salicaceae</taxon>
        <taxon>Saliceae</taxon>
        <taxon>Salix</taxon>
    </lineage>
</organism>
<dbReference type="SMART" id="SM00028">
    <property type="entry name" value="TPR"/>
    <property type="match status" value="3"/>
</dbReference>
<evidence type="ECO:0000313" key="3">
    <source>
        <dbReference type="Proteomes" id="UP001151752"/>
    </source>
</evidence>